<comment type="caution">
    <text evidence="7">The sequence shown here is derived from an EMBL/GenBank/DDBJ whole genome shotgun (WGS) entry which is preliminary data.</text>
</comment>
<dbReference type="OrthoDB" id="157311at2"/>
<organism evidence="7 8">
    <name type="scientific">Candidatus Viridilinea mediisalina</name>
    <dbReference type="NCBI Taxonomy" id="2024553"/>
    <lineage>
        <taxon>Bacteria</taxon>
        <taxon>Bacillati</taxon>
        <taxon>Chloroflexota</taxon>
        <taxon>Chloroflexia</taxon>
        <taxon>Chloroflexales</taxon>
        <taxon>Chloroflexineae</taxon>
        <taxon>Oscillochloridaceae</taxon>
        <taxon>Candidatus Viridilinea</taxon>
    </lineage>
</organism>
<dbReference type="PANTHER" id="PTHR43133:SF57">
    <property type="entry name" value="RNA POLYMERASE SIGMA-70 FACTOR"/>
    <property type="match status" value="1"/>
</dbReference>
<dbReference type="InterPro" id="IPR039425">
    <property type="entry name" value="RNA_pol_sigma-70-like"/>
</dbReference>
<dbReference type="PANTHER" id="PTHR43133">
    <property type="entry name" value="RNA POLYMERASE ECF-TYPE SIGMA FACTO"/>
    <property type="match status" value="1"/>
</dbReference>
<sequence length="219" mass="25657">MLMVVSLYKGMNMFWPFSRREAATDQVDDQAPPDLSTIDDRGLIQRACEGDAEAFALLYERHRTMVYRYIAYRTERQEVAEDLTSEVFLNAWRVVTRYEERGVSVRSWLLRMAHNEVVDFYRTRRSETTLPQNEQQMPCYAGPEDSLELRVDQAILLRAVQRLHPEWQQLILLRYVEGLSFEEIGVVLGKQSNACRQMQHRALARLRLVLAEEEERGDG</sequence>
<dbReference type="Pfam" id="PF04542">
    <property type="entry name" value="Sigma70_r2"/>
    <property type="match status" value="1"/>
</dbReference>
<proteinExistence type="inferred from homology"/>
<dbReference type="InterPro" id="IPR013325">
    <property type="entry name" value="RNA_pol_sigma_r2"/>
</dbReference>
<dbReference type="GO" id="GO:0006352">
    <property type="term" value="P:DNA-templated transcription initiation"/>
    <property type="evidence" value="ECO:0007669"/>
    <property type="project" value="InterPro"/>
</dbReference>
<evidence type="ECO:0000256" key="4">
    <source>
        <dbReference type="ARBA" id="ARBA00023163"/>
    </source>
</evidence>
<evidence type="ECO:0000259" key="6">
    <source>
        <dbReference type="Pfam" id="PF08281"/>
    </source>
</evidence>
<feature type="domain" description="RNA polymerase sigma-70 region 2" evidence="5">
    <location>
        <begin position="58"/>
        <end position="125"/>
    </location>
</feature>
<evidence type="ECO:0000259" key="5">
    <source>
        <dbReference type="Pfam" id="PF04542"/>
    </source>
</evidence>
<comment type="similarity">
    <text evidence="1">Belongs to the sigma-70 factor family. ECF subfamily.</text>
</comment>
<accession>A0A2A6RH39</accession>
<keyword evidence="2" id="KW-0805">Transcription regulation</keyword>
<keyword evidence="4" id="KW-0804">Transcription</keyword>
<dbReference type="GO" id="GO:0003677">
    <property type="term" value="F:DNA binding"/>
    <property type="evidence" value="ECO:0007669"/>
    <property type="project" value="InterPro"/>
</dbReference>
<evidence type="ECO:0008006" key="9">
    <source>
        <dbReference type="Google" id="ProtNLM"/>
    </source>
</evidence>
<dbReference type="CDD" id="cd06171">
    <property type="entry name" value="Sigma70_r4"/>
    <property type="match status" value="1"/>
</dbReference>
<dbReference type="NCBIfam" id="TIGR02937">
    <property type="entry name" value="sigma70-ECF"/>
    <property type="match status" value="1"/>
</dbReference>
<keyword evidence="3" id="KW-0731">Sigma factor</keyword>
<dbReference type="EMBL" id="NQWI01000082">
    <property type="protein sequence ID" value="PDW02206.1"/>
    <property type="molecule type" value="Genomic_DNA"/>
</dbReference>
<feature type="domain" description="RNA polymerase sigma factor 70 region 4 type 2" evidence="6">
    <location>
        <begin position="155"/>
        <end position="206"/>
    </location>
</feature>
<protein>
    <recommendedName>
        <fullName evidence="9">RNA polymerase subunit sigma-24</fullName>
    </recommendedName>
</protein>
<dbReference type="SUPFAM" id="SSF88946">
    <property type="entry name" value="Sigma2 domain of RNA polymerase sigma factors"/>
    <property type="match status" value="1"/>
</dbReference>
<dbReference type="InterPro" id="IPR036388">
    <property type="entry name" value="WH-like_DNA-bd_sf"/>
</dbReference>
<dbReference type="InterPro" id="IPR007627">
    <property type="entry name" value="RNA_pol_sigma70_r2"/>
</dbReference>
<evidence type="ECO:0000256" key="1">
    <source>
        <dbReference type="ARBA" id="ARBA00010641"/>
    </source>
</evidence>
<dbReference type="Gene3D" id="1.10.1740.10">
    <property type="match status" value="1"/>
</dbReference>
<evidence type="ECO:0000256" key="3">
    <source>
        <dbReference type="ARBA" id="ARBA00023082"/>
    </source>
</evidence>
<gene>
    <name evidence="7" type="ORF">CJ255_15275</name>
</gene>
<keyword evidence="8" id="KW-1185">Reference proteome</keyword>
<evidence type="ECO:0000256" key="2">
    <source>
        <dbReference type="ARBA" id="ARBA00023015"/>
    </source>
</evidence>
<dbReference type="Proteomes" id="UP000220527">
    <property type="component" value="Unassembled WGS sequence"/>
</dbReference>
<dbReference type="AlphaFoldDB" id="A0A2A6RH39"/>
<dbReference type="Pfam" id="PF08281">
    <property type="entry name" value="Sigma70_r4_2"/>
    <property type="match status" value="1"/>
</dbReference>
<dbReference type="InterPro" id="IPR014284">
    <property type="entry name" value="RNA_pol_sigma-70_dom"/>
</dbReference>
<dbReference type="SUPFAM" id="SSF88659">
    <property type="entry name" value="Sigma3 and sigma4 domains of RNA polymerase sigma factors"/>
    <property type="match status" value="1"/>
</dbReference>
<reference evidence="8" key="1">
    <citation type="submission" date="2017-08" db="EMBL/GenBank/DDBJ databases">
        <authorList>
            <person name="Grouzdev D.S."/>
            <person name="Gaisin V.A."/>
            <person name="Rysina M.S."/>
            <person name="Gorlenko V.M."/>
        </authorList>
    </citation>
    <scope>NUCLEOTIDE SEQUENCE [LARGE SCALE GENOMIC DNA]</scope>
    <source>
        <strain evidence="8">Kir15-3F</strain>
    </source>
</reference>
<dbReference type="InterPro" id="IPR013249">
    <property type="entry name" value="RNA_pol_sigma70_r4_t2"/>
</dbReference>
<dbReference type="GO" id="GO:0016987">
    <property type="term" value="F:sigma factor activity"/>
    <property type="evidence" value="ECO:0007669"/>
    <property type="project" value="UniProtKB-KW"/>
</dbReference>
<dbReference type="InterPro" id="IPR013324">
    <property type="entry name" value="RNA_pol_sigma_r3/r4-like"/>
</dbReference>
<dbReference type="Gene3D" id="1.10.10.10">
    <property type="entry name" value="Winged helix-like DNA-binding domain superfamily/Winged helix DNA-binding domain"/>
    <property type="match status" value="1"/>
</dbReference>
<evidence type="ECO:0000313" key="8">
    <source>
        <dbReference type="Proteomes" id="UP000220527"/>
    </source>
</evidence>
<evidence type="ECO:0000313" key="7">
    <source>
        <dbReference type="EMBL" id="PDW02206.1"/>
    </source>
</evidence>
<name>A0A2A6RH39_9CHLR</name>